<dbReference type="AlphaFoldDB" id="A0A6N7QTJ1"/>
<evidence type="ECO:0000313" key="2">
    <source>
        <dbReference type="Proteomes" id="UP000433788"/>
    </source>
</evidence>
<dbReference type="RefSeq" id="WP_153718663.1">
    <property type="nucleotide sequence ID" value="NZ_WJPP01000001.1"/>
</dbReference>
<evidence type="ECO:0008006" key="3">
    <source>
        <dbReference type="Google" id="ProtNLM"/>
    </source>
</evidence>
<accession>A0A6N7QTJ1</accession>
<reference evidence="1 2" key="1">
    <citation type="submission" date="2019-11" db="EMBL/GenBank/DDBJ databases">
        <authorList>
            <person name="Zhang X.Y."/>
        </authorList>
    </citation>
    <scope>NUCLEOTIDE SEQUENCE [LARGE SCALE GENOMIC DNA]</scope>
    <source>
        <strain evidence="1 2">C176</strain>
    </source>
</reference>
<protein>
    <recommendedName>
        <fullName evidence="3">Helix-turn-helix domain-containing protein</fullName>
    </recommendedName>
</protein>
<name>A0A6N7QTJ1_9GAMM</name>
<evidence type="ECO:0000313" key="1">
    <source>
        <dbReference type="EMBL" id="MRH77627.1"/>
    </source>
</evidence>
<comment type="caution">
    <text evidence="1">The sequence shown here is derived from an EMBL/GenBank/DDBJ whole genome shotgun (WGS) entry which is preliminary data.</text>
</comment>
<keyword evidence="2" id="KW-1185">Reference proteome</keyword>
<sequence>MNIRFHANATTIPKTRAHIQSSEKSIRALAEELGVSVSTVLHWRNSETIHDDSHTRKNLLATLSSAQEAIVIELRRTLLLPLDDLLTVVRGFIHSDLSRSALDRCLRCNGVSRLADLRPAEPCDAVKAKPFKAYEPGYIYSDLAQKK</sequence>
<dbReference type="EMBL" id="WJPP01000001">
    <property type="protein sequence ID" value="MRH77627.1"/>
    <property type="molecule type" value="Genomic_DNA"/>
</dbReference>
<proteinExistence type="predicted"/>
<dbReference type="Proteomes" id="UP000433788">
    <property type="component" value="Unassembled WGS sequence"/>
</dbReference>
<gene>
    <name evidence="1" type="ORF">GH984_02800</name>
</gene>
<organism evidence="1 2">
    <name type="scientific">Spiribacter salilacus</name>
    <dbReference type="NCBI Taxonomy" id="2664894"/>
    <lineage>
        <taxon>Bacteria</taxon>
        <taxon>Pseudomonadati</taxon>
        <taxon>Pseudomonadota</taxon>
        <taxon>Gammaproteobacteria</taxon>
        <taxon>Chromatiales</taxon>
        <taxon>Ectothiorhodospiraceae</taxon>
        <taxon>Spiribacter</taxon>
    </lineage>
</organism>